<dbReference type="Proteomes" id="UP000007437">
    <property type="component" value="Chromosome"/>
</dbReference>
<organism evidence="2 3">
    <name type="scientific">Mycetohabitans rhizoxinica (strain DSM 19002 / CIP 109453 / HKI 454)</name>
    <name type="common">Paraburkholderia rhizoxinica</name>
    <dbReference type="NCBI Taxonomy" id="882378"/>
    <lineage>
        <taxon>Bacteria</taxon>
        <taxon>Pseudomonadati</taxon>
        <taxon>Pseudomonadota</taxon>
        <taxon>Betaproteobacteria</taxon>
        <taxon>Burkholderiales</taxon>
        <taxon>Burkholderiaceae</taxon>
        <taxon>Mycetohabitans</taxon>
    </lineage>
</organism>
<reference evidence="2 3" key="1">
    <citation type="journal article" date="2011" name="J. Bacteriol.">
        <title>Complete genome sequence of Burkholderia rhizoxinica, an endosymbiont of Rhizopus microsporus.</title>
        <authorList>
            <person name="Lackner G."/>
            <person name="Moebius N."/>
            <person name="Partida-Martinez L."/>
            <person name="Hertweck C."/>
        </authorList>
    </citation>
    <scope>NUCLEOTIDE SEQUENCE [LARGE SCALE GENOMIC DNA]</scope>
    <source>
        <strain evidence="3">DSM 19002 / CIP 109453 / HKI 454</strain>
    </source>
</reference>
<proteinExistence type="predicted"/>
<dbReference type="STRING" id="882378.RBRH_02339"/>
<evidence type="ECO:0000313" key="2">
    <source>
        <dbReference type="EMBL" id="CBW74586.1"/>
    </source>
</evidence>
<dbReference type="KEGG" id="brh:RBRH_02339"/>
<sequence>MSPRLAWARSNPSNLSNPAGAIQRARPDGALSRGVAPATVIRGRNWVGTIRRGLFTVGSPAPVI</sequence>
<gene>
    <name evidence="2" type="ordered locus">RBRH_02339</name>
</gene>
<name>E5APQ4_MYCRK</name>
<evidence type="ECO:0000313" key="3">
    <source>
        <dbReference type="Proteomes" id="UP000007437"/>
    </source>
</evidence>
<feature type="region of interest" description="Disordered" evidence="1">
    <location>
        <begin position="1"/>
        <end position="28"/>
    </location>
</feature>
<protein>
    <submittedName>
        <fullName evidence="2">Uncharacterized protein</fullName>
    </submittedName>
</protein>
<dbReference type="EMBL" id="FR687359">
    <property type="protein sequence ID" value="CBW74586.1"/>
    <property type="molecule type" value="Genomic_DNA"/>
</dbReference>
<dbReference type="AlphaFoldDB" id="E5APQ4"/>
<accession>E5APQ4</accession>
<dbReference type="HOGENOM" id="CLU_2859161_0_0_4"/>
<evidence type="ECO:0000256" key="1">
    <source>
        <dbReference type="SAM" id="MobiDB-lite"/>
    </source>
</evidence>